<comment type="similarity">
    <text evidence="1">Belongs to the LytR/CpsA/Psr (LCP) family.</text>
</comment>
<protein>
    <submittedName>
        <fullName evidence="3">LCP family protein</fullName>
    </submittedName>
</protein>
<comment type="caution">
    <text evidence="3">The sequence shown here is derived from an EMBL/GenBank/DDBJ whole genome shotgun (WGS) entry which is preliminary data.</text>
</comment>
<dbReference type="Pfam" id="PF03816">
    <property type="entry name" value="LytR_cpsA_psr"/>
    <property type="match status" value="1"/>
</dbReference>
<dbReference type="EMBL" id="DVKS01000024">
    <property type="protein sequence ID" value="HIT40730.1"/>
    <property type="molecule type" value="Genomic_DNA"/>
</dbReference>
<evidence type="ECO:0000259" key="2">
    <source>
        <dbReference type="Pfam" id="PF03816"/>
    </source>
</evidence>
<gene>
    <name evidence="3" type="ORF">IAB60_01300</name>
</gene>
<organism evidence="3 4">
    <name type="scientific">Candidatus Caccovicinus merdipullorum</name>
    <dbReference type="NCBI Taxonomy" id="2840724"/>
    <lineage>
        <taxon>Bacteria</taxon>
        <taxon>Bacillati</taxon>
        <taxon>Bacillota</taxon>
        <taxon>Clostridia</taxon>
        <taxon>Eubacteriales</taxon>
        <taxon>Candidatus Caccovicinus</taxon>
    </lineage>
</organism>
<dbReference type="InterPro" id="IPR050922">
    <property type="entry name" value="LytR/CpsA/Psr_CW_biosynth"/>
</dbReference>
<dbReference type="AlphaFoldDB" id="A0A9D1GGJ5"/>
<evidence type="ECO:0000256" key="1">
    <source>
        <dbReference type="ARBA" id="ARBA00006068"/>
    </source>
</evidence>
<dbReference type="Gene3D" id="3.40.630.190">
    <property type="entry name" value="LCP protein"/>
    <property type="match status" value="1"/>
</dbReference>
<dbReference type="PANTHER" id="PTHR33392:SF6">
    <property type="entry name" value="POLYISOPRENYL-TEICHOIC ACID--PEPTIDOGLYCAN TEICHOIC ACID TRANSFERASE TAGU"/>
    <property type="match status" value="1"/>
</dbReference>
<evidence type="ECO:0000313" key="3">
    <source>
        <dbReference type="EMBL" id="HIT40730.1"/>
    </source>
</evidence>
<proteinExistence type="inferred from homology"/>
<dbReference type="InterPro" id="IPR004474">
    <property type="entry name" value="LytR_CpsA_psr"/>
</dbReference>
<name>A0A9D1GGJ5_9FIRM</name>
<evidence type="ECO:0000313" key="4">
    <source>
        <dbReference type="Proteomes" id="UP000886860"/>
    </source>
</evidence>
<reference evidence="3" key="1">
    <citation type="submission" date="2020-10" db="EMBL/GenBank/DDBJ databases">
        <authorList>
            <person name="Gilroy R."/>
        </authorList>
    </citation>
    <scope>NUCLEOTIDE SEQUENCE</scope>
    <source>
        <strain evidence="3">CHK123-3438</strain>
    </source>
</reference>
<accession>A0A9D1GGJ5</accession>
<dbReference type="PANTHER" id="PTHR33392">
    <property type="entry name" value="POLYISOPRENYL-TEICHOIC ACID--PEPTIDOGLYCAN TEICHOIC ACID TRANSFERASE TAGU"/>
    <property type="match status" value="1"/>
</dbReference>
<feature type="domain" description="Cell envelope-related transcriptional attenuator" evidence="2">
    <location>
        <begin position="135"/>
        <end position="293"/>
    </location>
</feature>
<dbReference type="Proteomes" id="UP000886860">
    <property type="component" value="Unassembled WGS sequence"/>
</dbReference>
<reference evidence="3" key="2">
    <citation type="journal article" date="2021" name="PeerJ">
        <title>Extensive microbial diversity within the chicken gut microbiome revealed by metagenomics and culture.</title>
        <authorList>
            <person name="Gilroy R."/>
            <person name="Ravi A."/>
            <person name="Getino M."/>
            <person name="Pursley I."/>
            <person name="Horton D.L."/>
            <person name="Alikhan N.F."/>
            <person name="Baker D."/>
            <person name="Gharbi K."/>
            <person name="Hall N."/>
            <person name="Watson M."/>
            <person name="Adriaenssens E.M."/>
            <person name="Foster-Nyarko E."/>
            <person name="Jarju S."/>
            <person name="Secka A."/>
            <person name="Antonio M."/>
            <person name="Oren A."/>
            <person name="Chaudhuri R.R."/>
            <person name="La Ragione R."/>
            <person name="Hildebrand F."/>
            <person name="Pallen M.J."/>
        </authorList>
    </citation>
    <scope>NUCLEOTIDE SEQUENCE</scope>
    <source>
        <strain evidence="3">CHK123-3438</strain>
    </source>
</reference>
<sequence>MDQRHGKQNKSRRSRRIPAAAVTLVLAAGALLFVKRSVDLYRERQVIEAQIAANEGNAIQSIITGTVPESQPVSTPFSGSVDWIEEDWRPEVREDVEKDGQNYELNPNIRTVLILGIDKKGPFESQYIASNGGQSDAIFLLVQDVTTEEIRILMIPRDTMTQIRLYDLAGNYVGQGVRHLTLAFAYGTSPAKSCENSANAVSQLLGGIIIDDYLAVTSSALSTLNDMAGGVTVTINEPGLEERDPALQEGATVTLEGDQAEIYLRFRDVNQDNTAISRMDRHKTYMTAWMKQARAAAAADDSFGTKLMDSIEDVMVTSMAKDQYLKLGMSILQSESGLDGADILMLPGEAVTGTYYDEYHPDQEAIDDLILELFYRPAE</sequence>